<dbReference type="RefSeq" id="XP_018006876.1">
    <property type="nucleotide sequence ID" value="XM_018151387.2"/>
</dbReference>
<evidence type="ECO:0000256" key="1">
    <source>
        <dbReference type="ARBA" id="ARBA00001554"/>
    </source>
</evidence>
<accession>A0A8B7MZ95</accession>
<dbReference type="PANTHER" id="PTHR12599">
    <property type="entry name" value="PTERIN-4-ALPHA-CARBINOLAMINE DEHYDRATASE"/>
    <property type="match status" value="1"/>
</dbReference>
<evidence type="ECO:0000313" key="6">
    <source>
        <dbReference type="Proteomes" id="UP000694843"/>
    </source>
</evidence>
<dbReference type="Gene3D" id="3.30.1360.20">
    <property type="entry name" value="Transcriptional coactivator/pterin dehydratase"/>
    <property type="match status" value="1"/>
</dbReference>
<evidence type="ECO:0000256" key="5">
    <source>
        <dbReference type="ARBA" id="ARBA00030497"/>
    </source>
</evidence>
<proteinExistence type="inferred from homology"/>
<dbReference type="GeneID" id="108664719"/>
<dbReference type="OMA" id="GWKVQSN"/>
<dbReference type="CDD" id="cd00914">
    <property type="entry name" value="PCD_DCoH_subfamily_b"/>
    <property type="match status" value="1"/>
</dbReference>
<comment type="similarity">
    <text evidence="2">Belongs to the pterin-4-alpha-carbinolamine dehydratase family.</text>
</comment>
<dbReference type="GO" id="GO:0008124">
    <property type="term" value="F:4-alpha-hydroxytetrahydrobiopterin dehydratase activity"/>
    <property type="evidence" value="ECO:0007669"/>
    <property type="project" value="UniProtKB-EC"/>
</dbReference>
<dbReference type="HAMAP" id="MF_00434">
    <property type="entry name" value="Pterin_4_alpha"/>
    <property type="match status" value="1"/>
</dbReference>
<dbReference type="GO" id="GO:0006729">
    <property type="term" value="P:tetrahydrobiopterin biosynthetic process"/>
    <property type="evidence" value="ECO:0007669"/>
    <property type="project" value="InterPro"/>
</dbReference>
<keyword evidence="6" id="KW-1185">Reference proteome</keyword>
<dbReference type="PANTHER" id="PTHR12599:SF0">
    <property type="entry name" value="PTERIN-4-ALPHA-CARBINOLAMINE DEHYDRATASE"/>
    <property type="match status" value="1"/>
</dbReference>
<dbReference type="OrthoDB" id="277398at2759"/>
<dbReference type="NCBIfam" id="NF002018">
    <property type="entry name" value="PRK00823.1-3"/>
    <property type="match status" value="1"/>
</dbReference>
<evidence type="ECO:0000256" key="3">
    <source>
        <dbReference type="ARBA" id="ARBA00013252"/>
    </source>
</evidence>
<dbReference type="Proteomes" id="UP000694843">
    <property type="component" value="Unplaced"/>
</dbReference>
<comment type="catalytic activity">
    <reaction evidence="1">
        <text>(4aS,6R)-4a-hydroxy-L-erythro-5,6,7,8-tetrahydrobiopterin = (6R)-L-erythro-6,7-dihydrobiopterin + H2O</text>
        <dbReference type="Rhea" id="RHEA:11920"/>
        <dbReference type="ChEBI" id="CHEBI:15377"/>
        <dbReference type="ChEBI" id="CHEBI:15642"/>
        <dbReference type="ChEBI" id="CHEBI:43120"/>
        <dbReference type="EC" id="4.2.1.96"/>
    </reaction>
</comment>
<evidence type="ECO:0000256" key="2">
    <source>
        <dbReference type="ARBA" id="ARBA00006472"/>
    </source>
</evidence>
<evidence type="ECO:0000256" key="4">
    <source>
        <dbReference type="ARBA" id="ARBA00023239"/>
    </source>
</evidence>
<gene>
    <name evidence="7" type="primary">LOC108664719</name>
</gene>
<protein>
    <recommendedName>
        <fullName evidence="3">4a-hydroxytetrahydrobiopterin dehydratase</fullName>
        <ecNumber evidence="3">4.2.1.96</ecNumber>
    </recommendedName>
    <alternativeName>
        <fullName evidence="5">4-alpha-hydroxy-tetrahydropterin dehydratase</fullName>
    </alternativeName>
</protein>
<name>A0A8B7MZ95_HYAAZ</name>
<keyword evidence="4" id="KW-0456">Lyase</keyword>
<dbReference type="EC" id="4.2.1.96" evidence="3"/>
<sequence length="133" mass="14822">MLAPRPSLLLAPRVLGRWVKQLHGTAVVAKKMTALDAGARATELPPLTAAGWAVVSDRDAIKKNFNFANFNEAWSWMTAVALAAEKLDHHPEWFNVYNKVEVTWSTHDCNGLSLKDVKMAKFCDEVAAKYLKK</sequence>
<dbReference type="InterPro" id="IPR036428">
    <property type="entry name" value="PCD_sf"/>
</dbReference>
<dbReference type="SUPFAM" id="SSF55248">
    <property type="entry name" value="PCD-like"/>
    <property type="match status" value="1"/>
</dbReference>
<evidence type="ECO:0000313" key="7">
    <source>
        <dbReference type="RefSeq" id="XP_018006876.1"/>
    </source>
</evidence>
<dbReference type="KEGG" id="hazt:108664719"/>
<dbReference type="InterPro" id="IPR001533">
    <property type="entry name" value="Pterin_deHydtase"/>
</dbReference>
<dbReference type="AlphaFoldDB" id="A0A8B7MZ95"/>
<organism evidence="6 7">
    <name type="scientific">Hyalella azteca</name>
    <name type="common">Amphipod</name>
    <dbReference type="NCBI Taxonomy" id="294128"/>
    <lineage>
        <taxon>Eukaryota</taxon>
        <taxon>Metazoa</taxon>
        <taxon>Ecdysozoa</taxon>
        <taxon>Arthropoda</taxon>
        <taxon>Crustacea</taxon>
        <taxon>Multicrustacea</taxon>
        <taxon>Malacostraca</taxon>
        <taxon>Eumalacostraca</taxon>
        <taxon>Peracarida</taxon>
        <taxon>Amphipoda</taxon>
        <taxon>Senticaudata</taxon>
        <taxon>Talitrida</taxon>
        <taxon>Talitroidea</taxon>
        <taxon>Hyalellidae</taxon>
        <taxon>Hyalella</taxon>
    </lineage>
</organism>
<dbReference type="Pfam" id="PF01329">
    <property type="entry name" value="Pterin_4a"/>
    <property type="match status" value="1"/>
</dbReference>
<reference evidence="7" key="1">
    <citation type="submission" date="2025-08" db="UniProtKB">
        <authorList>
            <consortium name="RefSeq"/>
        </authorList>
    </citation>
    <scope>IDENTIFICATION</scope>
    <source>
        <tissue evidence="7">Whole organism</tissue>
    </source>
</reference>
<dbReference type="CTD" id="43499"/>